<dbReference type="PANTHER" id="PTHR10344:SF1">
    <property type="entry name" value="THYMIDYLATE KINASE"/>
    <property type="match status" value="1"/>
</dbReference>
<reference evidence="11" key="1">
    <citation type="submission" date="2016-02" db="EMBL/GenBank/DDBJ databases">
        <title>RNAseq analyses of the midgut from blood- or serum-fed Ixodes ricinus ticks.</title>
        <authorList>
            <person name="Perner J."/>
            <person name="Provaznik J."/>
            <person name="Schrenkova J."/>
            <person name="Urbanova V."/>
            <person name="Ribeiro J.M."/>
            <person name="Kopacek P."/>
        </authorList>
    </citation>
    <scope>NUCLEOTIDE SEQUENCE</scope>
    <source>
        <tissue evidence="11">Gut</tissue>
    </source>
</reference>
<organism evidence="11">
    <name type="scientific">Ixodes ricinus</name>
    <name type="common">Common tick</name>
    <name type="synonym">Acarus ricinus</name>
    <dbReference type="NCBI Taxonomy" id="34613"/>
    <lineage>
        <taxon>Eukaryota</taxon>
        <taxon>Metazoa</taxon>
        <taxon>Ecdysozoa</taxon>
        <taxon>Arthropoda</taxon>
        <taxon>Chelicerata</taxon>
        <taxon>Arachnida</taxon>
        <taxon>Acari</taxon>
        <taxon>Parasitiformes</taxon>
        <taxon>Ixodida</taxon>
        <taxon>Ixodoidea</taxon>
        <taxon>Ixodidae</taxon>
        <taxon>Ixodinae</taxon>
        <taxon>Ixodes</taxon>
    </lineage>
</organism>
<evidence type="ECO:0000256" key="4">
    <source>
        <dbReference type="ARBA" id="ARBA00017144"/>
    </source>
</evidence>
<dbReference type="NCBIfam" id="TIGR00041">
    <property type="entry name" value="DTMP_kinase"/>
    <property type="match status" value="1"/>
</dbReference>
<dbReference type="GO" id="GO:0006227">
    <property type="term" value="P:dUDP biosynthetic process"/>
    <property type="evidence" value="ECO:0007669"/>
    <property type="project" value="TreeGrafter"/>
</dbReference>
<evidence type="ECO:0000256" key="9">
    <source>
        <dbReference type="ARBA" id="ARBA00022840"/>
    </source>
</evidence>
<evidence type="ECO:0000256" key="1">
    <source>
        <dbReference type="ARBA" id="ARBA00004992"/>
    </source>
</evidence>
<dbReference type="GO" id="GO:0004550">
    <property type="term" value="F:nucleoside diphosphate kinase activity"/>
    <property type="evidence" value="ECO:0007669"/>
    <property type="project" value="TreeGrafter"/>
</dbReference>
<dbReference type="GO" id="GO:0005739">
    <property type="term" value="C:mitochondrion"/>
    <property type="evidence" value="ECO:0007669"/>
    <property type="project" value="TreeGrafter"/>
</dbReference>
<keyword evidence="9" id="KW-0067">ATP-binding</keyword>
<dbReference type="InterPro" id="IPR018094">
    <property type="entry name" value="Thymidylate_kinase"/>
</dbReference>
<dbReference type="EMBL" id="GEFM01003229">
    <property type="protein sequence ID" value="JAP72567.1"/>
    <property type="molecule type" value="mRNA"/>
</dbReference>
<dbReference type="GO" id="GO:0005634">
    <property type="term" value="C:nucleus"/>
    <property type="evidence" value="ECO:0007669"/>
    <property type="project" value="TreeGrafter"/>
</dbReference>
<accession>A0A131Y102</accession>
<protein>
    <recommendedName>
        <fullName evidence="4">Thymidylate kinase</fullName>
        <ecNumber evidence="3">2.7.4.9</ecNumber>
    </recommendedName>
</protein>
<dbReference type="SUPFAM" id="SSF52540">
    <property type="entry name" value="P-loop containing nucleoside triphosphate hydrolases"/>
    <property type="match status" value="1"/>
</dbReference>
<evidence type="ECO:0000256" key="5">
    <source>
        <dbReference type="ARBA" id="ARBA00022679"/>
    </source>
</evidence>
<sequence>MKSIQRGLFVAFEGCDRTGKTTQIKLLSESLSKLGHKTETVAFPNRSTTTGTLLDSYLKASTDLDDHAVHLLFSANRWEAASSLLSTLARNTTVIADRYAYSGVAFSAAKSLDFRWCQQCDVGLPEPDLVLYMSVPPETLTARGGFGEERYENSSFQEKVRANYNRLASLEAKGGRWIEVDCSKSVQEVHHIIESVVLEALAKERADVGKLWSE</sequence>
<dbReference type="GO" id="GO:0005829">
    <property type="term" value="C:cytosol"/>
    <property type="evidence" value="ECO:0007669"/>
    <property type="project" value="TreeGrafter"/>
</dbReference>
<dbReference type="EC" id="2.7.4.9" evidence="3"/>
<dbReference type="InterPro" id="IPR039430">
    <property type="entry name" value="Thymidylate_kin-like_dom"/>
</dbReference>
<dbReference type="GO" id="GO:0005524">
    <property type="term" value="F:ATP binding"/>
    <property type="evidence" value="ECO:0007669"/>
    <property type="project" value="UniProtKB-KW"/>
</dbReference>
<dbReference type="PANTHER" id="PTHR10344">
    <property type="entry name" value="THYMIDYLATE KINASE"/>
    <property type="match status" value="1"/>
</dbReference>
<feature type="domain" description="Thymidylate kinase-like" evidence="10">
    <location>
        <begin position="12"/>
        <end position="191"/>
    </location>
</feature>
<evidence type="ECO:0000256" key="8">
    <source>
        <dbReference type="ARBA" id="ARBA00022777"/>
    </source>
</evidence>
<evidence type="ECO:0000313" key="11">
    <source>
        <dbReference type="EMBL" id="JAP72567.1"/>
    </source>
</evidence>
<dbReference type="GO" id="GO:0004798">
    <property type="term" value="F:dTMP kinase activity"/>
    <property type="evidence" value="ECO:0007669"/>
    <property type="project" value="UniProtKB-EC"/>
</dbReference>
<evidence type="ECO:0000256" key="7">
    <source>
        <dbReference type="ARBA" id="ARBA00022741"/>
    </source>
</evidence>
<proteinExistence type="evidence at transcript level"/>
<dbReference type="HAMAP" id="MF_00165">
    <property type="entry name" value="Thymidylate_kinase"/>
    <property type="match status" value="1"/>
</dbReference>
<evidence type="ECO:0000256" key="3">
    <source>
        <dbReference type="ARBA" id="ARBA00012980"/>
    </source>
</evidence>
<dbReference type="Gene3D" id="3.40.50.300">
    <property type="entry name" value="P-loop containing nucleotide triphosphate hydrolases"/>
    <property type="match status" value="1"/>
</dbReference>
<keyword evidence="8 11" id="KW-0418">Kinase</keyword>
<keyword evidence="5" id="KW-0808">Transferase</keyword>
<dbReference type="GO" id="GO:0006233">
    <property type="term" value="P:dTDP biosynthetic process"/>
    <property type="evidence" value="ECO:0007669"/>
    <property type="project" value="InterPro"/>
</dbReference>
<name>A0A131Y102_IXORI</name>
<evidence type="ECO:0000256" key="6">
    <source>
        <dbReference type="ARBA" id="ARBA00022727"/>
    </source>
</evidence>
<evidence type="ECO:0000256" key="2">
    <source>
        <dbReference type="ARBA" id="ARBA00009776"/>
    </source>
</evidence>
<dbReference type="Pfam" id="PF02223">
    <property type="entry name" value="Thymidylate_kin"/>
    <property type="match status" value="1"/>
</dbReference>
<dbReference type="CDD" id="cd01672">
    <property type="entry name" value="TMPK"/>
    <property type="match status" value="1"/>
</dbReference>
<comment type="pathway">
    <text evidence="1">Pyrimidine metabolism; dTTP biosynthesis.</text>
</comment>
<keyword evidence="6" id="KW-0545">Nucleotide biosynthesis</keyword>
<dbReference type="InterPro" id="IPR027417">
    <property type="entry name" value="P-loop_NTPase"/>
</dbReference>
<dbReference type="AlphaFoldDB" id="A0A131Y102"/>
<comment type="similarity">
    <text evidence="2">Belongs to the thymidylate kinase family.</text>
</comment>
<dbReference type="GO" id="GO:0006235">
    <property type="term" value="P:dTTP biosynthetic process"/>
    <property type="evidence" value="ECO:0007669"/>
    <property type="project" value="TreeGrafter"/>
</dbReference>
<keyword evidence="7" id="KW-0547">Nucleotide-binding</keyword>
<evidence type="ECO:0000259" key="10">
    <source>
        <dbReference type="Pfam" id="PF02223"/>
    </source>
</evidence>
<dbReference type="FunFam" id="3.40.50.300:FF:000679">
    <property type="entry name" value="Thymidylate kinase"/>
    <property type="match status" value="1"/>
</dbReference>